<evidence type="ECO:0000313" key="2">
    <source>
        <dbReference type="Proteomes" id="UP001141992"/>
    </source>
</evidence>
<dbReference type="EMBL" id="JAPZVI010000004">
    <property type="protein sequence ID" value="MCZ8401515.1"/>
    <property type="molecule type" value="Genomic_DNA"/>
</dbReference>
<protein>
    <submittedName>
        <fullName evidence="1">Uncharacterized protein</fullName>
    </submittedName>
</protein>
<comment type="caution">
    <text evidence="1">The sequence shown here is derived from an EMBL/GenBank/DDBJ whole genome shotgun (WGS) entry which is preliminary data.</text>
</comment>
<sequence>MIRTQLIRKLSENAVLTNRRASFKTVASQLNVVESLLKAAAQSINSDGIYAISTYHGGGVGISGGLDKEKDTYVYVEGNLEAWVRTNIYGKAGVTDLWVAQTHKKKLDGKWSTPDFSLLGVHKFLHLPQSSVDVVSIEIKHASLQFDVACVYEALAHSRMSAYSILFFYEDPAWTIQDMNAEDALEEIRNECARLGVGLVISQYPAALDRWDYHIPARRNEPDPRRVDAFISVAFTQKQRDELAKKL</sequence>
<evidence type="ECO:0000313" key="1">
    <source>
        <dbReference type="EMBL" id="MCZ8401515.1"/>
    </source>
</evidence>
<accession>A0A9X3KWK5</accession>
<proteinExistence type="predicted"/>
<dbReference type="AlphaFoldDB" id="A0A9X3KWK5"/>
<gene>
    <name evidence="1" type="ORF">O9570_08675</name>
</gene>
<reference evidence="1" key="1">
    <citation type="submission" date="2022-12" db="EMBL/GenBank/DDBJ databases">
        <authorList>
            <person name="Voronina O.L."/>
            <person name="Kunda M.S."/>
            <person name="Ryzhova N."/>
            <person name="Aksenova E.I."/>
        </authorList>
    </citation>
    <scope>NUCLEOTIDE SEQUENCE</scope>
    <source>
        <strain evidence="1">SCCH136:Ach223948</strain>
    </source>
</reference>
<dbReference type="RefSeq" id="WP_131728717.1">
    <property type="nucleotide sequence ID" value="NZ_CYTI01000009.1"/>
</dbReference>
<dbReference type="Proteomes" id="UP001141992">
    <property type="component" value="Unassembled WGS sequence"/>
</dbReference>
<organism evidence="1 2">
    <name type="scientific">Alcaligenes xylosoxydans xylosoxydans</name>
    <name type="common">Achromobacter xylosoxidans</name>
    <dbReference type="NCBI Taxonomy" id="85698"/>
    <lineage>
        <taxon>Bacteria</taxon>
        <taxon>Pseudomonadati</taxon>
        <taxon>Pseudomonadota</taxon>
        <taxon>Betaproteobacteria</taxon>
        <taxon>Burkholderiales</taxon>
        <taxon>Alcaligenaceae</taxon>
        <taxon>Achromobacter</taxon>
    </lineage>
</organism>
<name>A0A9X3KWK5_ALCXX</name>